<feature type="region of interest" description="Disordered" evidence="1">
    <location>
        <begin position="344"/>
        <end position="397"/>
    </location>
</feature>
<keyword evidence="2" id="KW-0472">Membrane</keyword>
<sequence>MRENRLGSVSWEALIMKVAATVFNGAVSQALAFSLLLLEHSSASTTEAQPTGDDAGGDFLDDDNNKAMFLVLPLFICVYGSCCVIYCVHKCRRYYARKKKSREILKRRREEAIERECYFNKVAPLHDIDRARLFENRLPDNLSTSCNSSESSIFILDHGESDTYCCPHSLWGTTSDSQIDVLDCTQKNSVPPGNRKKTFYSNPSFEKNIDVINDPLSELFRESYYSKVATKHFKKRTGKIENEMPDHPGQTHNTHDSAILSLELNKRDHNTTDRYGCPQSLLATPRDTPENAPDRTHPRPFIPGYRKKNFFSPRFGYARAPLGEKLRSLHKDQKNSIANAVTTLLKTHRAKNKGGDNSEQETSIKNTSPCVAAPPRKQRPGKGPARRPRNSSVPSEYVTEIKSIAAVRRKISKEQPKVVTRY</sequence>
<name>A0AAV2H5E4_LYMST</name>
<comment type="caution">
    <text evidence="3">The sequence shown here is derived from an EMBL/GenBank/DDBJ whole genome shotgun (WGS) entry which is preliminary data.</text>
</comment>
<keyword evidence="2" id="KW-1133">Transmembrane helix</keyword>
<accession>A0AAV2H5E4</accession>
<feature type="compositionally biased region" description="Basic and acidic residues" evidence="1">
    <location>
        <begin position="287"/>
        <end position="297"/>
    </location>
</feature>
<keyword evidence="4" id="KW-1185">Reference proteome</keyword>
<feature type="region of interest" description="Disordered" evidence="1">
    <location>
        <begin position="270"/>
        <end position="305"/>
    </location>
</feature>
<evidence type="ECO:0000313" key="4">
    <source>
        <dbReference type="Proteomes" id="UP001497497"/>
    </source>
</evidence>
<dbReference type="AlphaFoldDB" id="A0AAV2H5E4"/>
<reference evidence="3 4" key="1">
    <citation type="submission" date="2024-04" db="EMBL/GenBank/DDBJ databases">
        <authorList>
            <consortium name="Genoscope - CEA"/>
            <person name="William W."/>
        </authorList>
    </citation>
    <scope>NUCLEOTIDE SEQUENCE [LARGE SCALE GENOMIC DNA]</scope>
</reference>
<proteinExistence type="predicted"/>
<evidence type="ECO:0000313" key="3">
    <source>
        <dbReference type="EMBL" id="CAL1528602.1"/>
    </source>
</evidence>
<dbReference type="EMBL" id="CAXITT010000035">
    <property type="protein sequence ID" value="CAL1528602.1"/>
    <property type="molecule type" value="Genomic_DNA"/>
</dbReference>
<feature type="transmembrane region" description="Helical" evidence="2">
    <location>
        <begin position="67"/>
        <end position="88"/>
    </location>
</feature>
<evidence type="ECO:0000256" key="2">
    <source>
        <dbReference type="SAM" id="Phobius"/>
    </source>
</evidence>
<keyword evidence="2" id="KW-0812">Transmembrane</keyword>
<protein>
    <submittedName>
        <fullName evidence="3">Uncharacterized protein</fullName>
    </submittedName>
</protein>
<gene>
    <name evidence="3" type="ORF">GSLYS_00002772001</name>
</gene>
<feature type="compositionally biased region" description="Polar residues" evidence="1">
    <location>
        <begin position="355"/>
        <end position="369"/>
    </location>
</feature>
<dbReference type="Proteomes" id="UP001497497">
    <property type="component" value="Unassembled WGS sequence"/>
</dbReference>
<feature type="compositionally biased region" description="Basic residues" evidence="1">
    <location>
        <begin position="376"/>
        <end position="389"/>
    </location>
</feature>
<organism evidence="3 4">
    <name type="scientific">Lymnaea stagnalis</name>
    <name type="common">Great pond snail</name>
    <name type="synonym">Helix stagnalis</name>
    <dbReference type="NCBI Taxonomy" id="6523"/>
    <lineage>
        <taxon>Eukaryota</taxon>
        <taxon>Metazoa</taxon>
        <taxon>Spiralia</taxon>
        <taxon>Lophotrochozoa</taxon>
        <taxon>Mollusca</taxon>
        <taxon>Gastropoda</taxon>
        <taxon>Heterobranchia</taxon>
        <taxon>Euthyneura</taxon>
        <taxon>Panpulmonata</taxon>
        <taxon>Hygrophila</taxon>
        <taxon>Lymnaeoidea</taxon>
        <taxon>Lymnaeidae</taxon>
        <taxon>Lymnaea</taxon>
    </lineage>
</organism>
<evidence type="ECO:0000256" key="1">
    <source>
        <dbReference type="SAM" id="MobiDB-lite"/>
    </source>
</evidence>